<sequence length="473" mass="49400">METKATPEIDCASATSPPPTPRSRIYPWVVLALILGLMLSDYMSRQVLSSIYPFLKQEWDLSDAELASFHSVVALMVGLLALPLSILADRWGRVKSIVLMATIWSVATLLCAVAAGYEQMLAARFLVGVGEAAFGSAGIAVIFSVFAARLRASLSGAFYAAGAMGSVIGVALGGTVATSLGWRWSFGVMAVIGFVLAGLFSLVVTDRRIVQQQSPEAEAPPAESGTDGYRAPLSSLFSSVSVLCAYATAGLQMFTVGALTAWLPSFFNRYYSLAPDRAGAVAAVYFLAIGLGMLVGGIATDRICRNTPDRRWSVALALCAVAALLLIVGFGLEPGPPQLALLAGGALCAASISGGITSVVASLTHPSLRASAFGTVTMSNSVFGLALGPFVVGLAADRIGLDVSLQWAPLAYVAAGALLIIGRRTYSAGVQRVEALRPDTSVRPTSLADRTRTHGSPESSSNRVDNESNRLDN</sequence>
<evidence type="ECO:0000256" key="6">
    <source>
        <dbReference type="SAM" id="MobiDB-lite"/>
    </source>
</evidence>
<dbReference type="GO" id="GO:0022857">
    <property type="term" value="F:transmembrane transporter activity"/>
    <property type="evidence" value="ECO:0007669"/>
    <property type="project" value="InterPro"/>
</dbReference>
<evidence type="ECO:0000259" key="8">
    <source>
        <dbReference type="PROSITE" id="PS50850"/>
    </source>
</evidence>
<dbReference type="SUPFAM" id="SSF103473">
    <property type="entry name" value="MFS general substrate transporter"/>
    <property type="match status" value="1"/>
</dbReference>
<evidence type="ECO:0000256" key="3">
    <source>
        <dbReference type="ARBA" id="ARBA00022692"/>
    </source>
</evidence>
<feature type="region of interest" description="Disordered" evidence="6">
    <location>
        <begin position="440"/>
        <end position="473"/>
    </location>
</feature>
<dbReference type="InterPro" id="IPR036259">
    <property type="entry name" value="MFS_trans_sf"/>
</dbReference>
<evidence type="ECO:0000256" key="4">
    <source>
        <dbReference type="ARBA" id="ARBA00022989"/>
    </source>
</evidence>
<dbReference type="RefSeq" id="WP_251549860.1">
    <property type="nucleotide sequence ID" value="NZ_CP106982.1"/>
</dbReference>
<dbReference type="Pfam" id="PF07690">
    <property type="entry name" value="MFS_1"/>
    <property type="match status" value="1"/>
</dbReference>
<dbReference type="AlphaFoldDB" id="A0AA46SEG4"/>
<keyword evidence="5 7" id="KW-0472">Membrane</keyword>
<evidence type="ECO:0000313" key="10">
    <source>
        <dbReference type="Proteomes" id="UP001163947"/>
    </source>
</evidence>
<feature type="compositionally biased region" description="Polar residues" evidence="6">
    <location>
        <begin position="454"/>
        <end position="463"/>
    </location>
</feature>
<protein>
    <submittedName>
        <fullName evidence="9">MFS transporter</fullName>
    </submittedName>
</protein>
<feature type="transmembrane region" description="Helical" evidence="7">
    <location>
        <begin position="123"/>
        <end position="146"/>
    </location>
</feature>
<feature type="compositionally biased region" description="Basic and acidic residues" evidence="6">
    <location>
        <begin position="464"/>
        <end position="473"/>
    </location>
</feature>
<dbReference type="PROSITE" id="PS50850">
    <property type="entry name" value="MFS"/>
    <property type="match status" value="1"/>
</dbReference>
<evidence type="ECO:0000256" key="5">
    <source>
        <dbReference type="ARBA" id="ARBA00023136"/>
    </source>
</evidence>
<dbReference type="InterPro" id="IPR020846">
    <property type="entry name" value="MFS_dom"/>
</dbReference>
<keyword evidence="4 7" id="KW-1133">Transmembrane helix</keyword>
<feature type="region of interest" description="Disordered" evidence="6">
    <location>
        <begin position="1"/>
        <end position="20"/>
    </location>
</feature>
<feature type="transmembrane region" description="Helical" evidence="7">
    <location>
        <begin position="282"/>
        <end position="300"/>
    </location>
</feature>
<dbReference type="Proteomes" id="UP001163947">
    <property type="component" value="Chromosome"/>
</dbReference>
<keyword evidence="2" id="KW-1003">Cell membrane</keyword>
<dbReference type="PANTHER" id="PTHR43124:SF3">
    <property type="entry name" value="CHLORAMPHENICOL EFFLUX PUMP RV0191"/>
    <property type="match status" value="1"/>
</dbReference>
<dbReference type="EMBL" id="CP106982">
    <property type="protein sequence ID" value="UYF94879.1"/>
    <property type="molecule type" value="Genomic_DNA"/>
</dbReference>
<feature type="transmembrane region" description="Helical" evidence="7">
    <location>
        <begin position="338"/>
        <end position="360"/>
    </location>
</feature>
<feature type="transmembrane region" description="Helical" evidence="7">
    <location>
        <begin position="312"/>
        <end position="332"/>
    </location>
</feature>
<organism evidence="9 10">
    <name type="scientific">Rhodococcus aetherivorans</name>
    <dbReference type="NCBI Taxonomy" id="191292"/>
    <lineage>
        <taxon>Bacteria</taxon>
        <taxon>Bacillati</taxon>
        <taxon>Actinomycetota</taxon>
        <taxon>Actinomycetes</taxon>
        <taxon>Mycobacteriales</taxon>
        <taxon>Nocardiaceae</taxon>
        <taxon>Rhodococcus</taxon>
    </lineage>
</organism>
<feature type="transmembrane region" description="Helical" evidence="7">
    <location>
        <begin position="64"/>
        <end position="85"/>
    </location>
</feature>
<feature type="transmembrane region" description="Helical" evidence="7">
    <location>
        <begin position="25"/>
        <end position="44"/>
    </location>
</feature>
<comment type="subcellular location">
    <subcellularLocation>
        <location evidence="1">Cell membrane</location>
        <topology evidence="1">Multi-pass membrane protein</topology>
    </subcellularLocation>
</comment>
<dbReference type="Gene3D" id="1.20.1250.20">
    <property type="entry name" value="MFS general substrate transporter like domains"/>
    <property type="match status" value="2"/>
</dbReference>
<evidence type="ECO:0000313" key="9">
    <source>
        <dbReference type="EMBL" id="UYF94879.1"/>
    </source>
</evidence>
<feature type="domain" description="Major facilitator superfamily (MFS) profile" evidence="8">
    <location>
        <begin position="29"/>
        <end position="426"/>
    </location>
</feature>
<dbReference type="GO" id="GO:0005886">
    <property type="term" value="C:plasma membrane"/>
    <property type="evidence" value="ECO:0007669"/>
    <property type="project" value="UniProtKB-SubCell"/>
</dbReference>
<feature type="transmembrane region" description="Helical" evidence="7">
    <location>
        <begin position="184"/>
        <end position="204"/>
    </location>
</feature>
<evidence type="ECO:0000256" key="7">
    <source>
        <dbReference type="SAM" id="Phobius"/>
    </source>
</evidence>
<feature type="transmembrane region" description="Helical" evidence="7">
    <location>
        <begin position="404"/>
        <end position="422"/>
    </location>
</feature>
<evidence type="ECO:0000256" key="1">
    <source>
        <dbReference type="ARBA" id="ARBA00004651"/>
    </source>
</evidence>
<feature type="transmembrane region" description="Helical" evidence="7">
    <location>
        <begin position="97"/>
        <end position="117"/>
    </location>
</feature>
<proteinExistence type="predicted"/>
<feature type="transmembrane region" description="Helical" evidence="7">
    <location>
        <begin position="372"/>
        <end position="392"/>
    </location>
</feature>
<keyword evidence="3 7" id="KW-0812">Transmembrane</keyword>
<dbReference type="PANTHER" id="PTHR43124">
    <property type="entry name" value="PURINE EFFLUX PUMP PBUE"/>
    <property type="match status" value="1"/>
</dbReference>
<evidence type="ECO:0000256" key="2">
    <source>
        <dbReference type="ARBA" id="ARBA00022475"/>
    </source>
</evidence>
<dbReference type="GeneID" id="83619474"/>
<accession>A0AA46SEG4</accession>
<feature type="transmembrane region" description="Helical" evidence="7">
    <location>
        <begin position="158"/>
        <end position="178"/>
    </location>
</feature>
<feature type="transmembrane region" description="Helical" evidence="7">
    <location>
        <begin position="240"/>
        <end position="262"/>
    </location>
</feature>
<reference evidence="9" key="1">
    <citation type="submission" date="2022-09" db="EMBL/GenBank/DDBJ databases">
        <title>The genome sequence of Rhodococcus aetherivorans N1.</title>
        <authorList>
            <person name="Jiang W."/>
        </authorList>
    </citation>
    <scope>NUCLEOTIDE SEQUENCE</scope>
    <source>
        <strain evidence="9">N1</strain>
    </source>
</reference>
<dbReference type="InterPro" id="IPR011701">
    <property type="entry name" value="MFS"/>
</dbReference>
<name>A0AA46SEG4_9NOCA</name>
<dbReference type="InterPro" id="IPR050189">
    <property type="entry name" value="MFS_Efflux_Transporters"/>
</dbReference>
<gene>
    <name evidence="9" type="ORF">OCS65_03615</name>
</gene>